<dbReference type="GO" id="GO:0005576">
    <property type="term" value="C:extracellular region"/>
    <property type="evidence" value="ECO:0007669"/>
    <property type="project" value="UniProtKB-SubCell"/>
</dbReference>
<evidence type="ECO:0000256" key="5">
    <source>
        <dbReference type="ARBA" id="ARBA00023026"/>
    </source>
</evidence>
<keyword evidence="4" id="KW-0378">Hydrolase</keyword>
<dbReference type="GO" id="GO:0016791">
    <property type="term" value="F:phosphatase activity"/>
    <property type="evidence" value="ECO:0007669"/>
    <property type="project" value="InterPro"/>
</dbReference>
<evidence type="ECO:0000256" key="3">
    <source>
        <dbReference type="ARBA" id="ARBA00022525"/>
    </source>
</evidence>
<proteinExistence type="inferred from homology"/>
<evidence type="ECO:0000313" key="7">
    <source>
        <dbReference type="Proteomes" id="UP000194161"/>
    </source>
</evidence>
<dbReference type="InterPro" id="IPR008108">
    <property type="entry name" value="IpgD/SopB"/>
</dbReference>
<evidence type="ECO:0000256" key="1">
    <source>
        <dbReference type="ARBA" id="ARBA00004613"/>
    </source>
</evidence>
<dbReference type="Pfam" id="PF05925">
    <property type="entry name" value="IpgD"/>
    <property type="match status" value="2"/>
</dbReference>
<evidence type="ECO:0000256" key="2">
    <source>
        <dbReference type="ARBA" id="ARBA00009007"/>
    </source>
</evidence>
<keyword evidence="5" id="KW-0843">Virulence</keyword>
<name>A0A1W6Z853_9BORD</name>
<evidence type="ECO:0000256" key="4">
    <source>
        <dbReference type="ARBA" id="ARBA00022801"/>
    </source>
</evidence>
<organism evidence="6 7">
    <name type="scientific">Bordetella genomosp. 13</name>
    <dbReference type="NCBI Taxonomy" id="463040"/>
    <lineage>
        <taxon>Bacteria</taxon>
        <taxon>Pseudomonadati</taxon>
        <taxon>Pseudomonadota</taxon>
        <taxon>Betaproteobacteria</taxon>
        <taxon>Burkholderiales</taxon>
        <taxon>Alcaligenaceae</taxon>
        <taxon>Bordetella</taxon>
    </lineage>
</organism>
<keyword evidence="7" id="KW-1185">Reference proteome</keyword>
<protein>
    <submittedName>
        <fullName evidence="6">Uncharacterized protein</fullName>
    </submittedName>
</protein>
<comment type="subcellular location">
    <subcellularLocation>
        <location evidence="1">Secreted</location>
    </subcellularLocation>
</comment>
<dbReference type="KEGG" id="bgm:CAL15_03515"/>
<dbReference type="RefSeq" id="WP_086077312.1">
    <property type="nucleotide sequence ID" value="NZ_CP021111.1"/>
</dbReference>
<comment type="similarity">
    <text evidence="2">Belongs to the phosphatase IpgD/SopB family.</text>
</comment>
<accession>A0A1W6Z853</accession>
<dbReference type="STRING" id="463040.CAL15_03515"/>
<reference evidence="6 7" key="1">
    <citation type="submission" date="2017-05" db="EMBL/GenBank/DDBJ databases">
        <title>Complete and WGS of Bordetella genogroups.</title>
        <authorList>
            <person name="Spilker T."/>
            <person name="LiPuma J."/>
        </authorList>
    </citation>
    <scope>NUCLEOTIDE SEQUENCE [LARGE SCALE GENOMIC DNA]</scope>
    <source>
        <strain evidence="6 7">AU7206</strain>
    </source>
</reference>
<evidence type="ECO:0000313" key="6">
    <source>
        <dbReference type="EMBL" id="ARP93529.1"/>
    </source>
</evidence>
<keyword evidence="3" id="KW-0964">Secreted</keyword>
<dbReference type="EMBL" id="CP021111">
    <property type="protein sequence ID" value="ARP93529.1"/>
    <property type="molecule type" value="Genomic_DNA"/>
</dbReference>
<gene>
    <name evidence="6" type="ORF">CAL15_03515</name>
</gene>
<dbReference type="AlphaFoldDB" id="A0A1W6Z853"/>
<dbReference type="Proteomes" id="UP000194161">
    <property type="component" value="Chromosome"/>
</dbReference>
<dbReference type="OrthoDB" id="9177607at2"/>
<sequence>MSLELHNFRSLGTGAGGIDREIAIQRNAQGDEKAVHGESRLAGRLQKWTTEKTGGTIDRQALIDARVPVKTAFLNALAKAEGGDAAMRALRAAGLSDDWLTNDRPLTSRIINKVLDHAQQFRTAAVKHNEGALQAYLPSANDPTRRDERAAIISAVRAHPQFAQQNMSDQTLQGIVQQARTQVRDNEKAACESRFPGLSELATARNTPDRMHALTLVDHVEDHMLQSVPRDSVIRGGLDALQETTPLLGKSAWDQASMRQLDAELTAHHRTLGDLHADVISDLGTLQQKRDEVANGLESASVMLRARVDAGMSRQLVDEARTAVGSYETQLKDLDNQLGLLNALAKDLPRQQELVASKQAYLQEVRTNDPLSERAVAHNNLIWAQAGQHIVDKVAQGVQDGSIRLANGAPGTVALQQAWNNVIGQKQQDYVATEHNNNSIDAPAKKSKLSFADPNANHPVKQGQKAVIDALKTELRNAGVSEADIKKLTGNGSMREAQRQALSESTLWQPVSRTMLVMRDGAVNEYTSRITPAQHWNPDFTDRYTNASGRLQGVTAGETDNLEHARNLKVSELLDGGGKSLATVVGHGVLDMWAIEDKDARQRANEAGAKEVLELAASSNPRIEARLNAGQPMRMTHVSVNLISPDTLRSTSLANAIKPEFAEKDFTEAQFQAFQANSGDNVSMRMYDANSGQVRNVNANVDTITFSFGINSISTSPRTTALLGGVWHNVHAHNTGNMIKLVGDLGSGRDGSVGTRPGGFIGQVYDEMEKGLRSERAKAQPDQAVIRELEGQLHKLQVQTDLVKTMFTTEAFATGKGDTAKMGREILALQTLAEQSLSTLDSHGLGGGDMAATMSKGCKSDKDRGGVTDVELKSKLIMQDMGGDMDPDATLMGDDQQLYYTVSAGSGQIENQRWNTGLGGSKEAGHLKDRYTDERVRQNMSGLGTFAKA</sequence>